<organism evidence="1 2">
    <name type="scientific">Dyadobacter sandarakinus</name>
    <dbReference type="NCBI Taxonomy" id="2747268"/>
    <lineage>
        <taxon>Bacteria</taxon>
        <taxon>Pseudomonadati</taxon>
        <taxon>Bacteroidota</taxon>
        <taxon>Cytophagia</taxon>
        <taxon>Cytophagales</taxon>
        <taxon>Spirosomataceae</taxon>
        <taxon>Dyadobacter</taxon>
    </lineage>
</organism>
<gene>
    <name evidence="1" type="ORF">HWI92_10795</name>
</gene>
<dbReference type="EMBL" id="CP056775">
    <property type="protein sequence ID" value="QRR01353.1"/>
    <property type="molecule type" value="Genomic_DNA"/>
</dbReference>
<dbReference type="RefSeq" id="WP_204663583.1">
    <property type="nucleotide sequence ID" value="NZ_CP056775.1"/>
</dbReference>
<accession>A0ABX7I850</accession>
<proteinExistence type="predicted"/>
<keyword evidence="2" id="KW-1185">Reference proteome</keyword>
<dbReference type="Proteomes" id="UP000612680">
    <property type="component" value="Chromosome"/>
</dbReference>
<name>A0ABX7I850_9BACT</name>
<evidence type="ECO:0000313" key="2">
    <source>
        <dbReference type="Proteomes" id="UP000612680"/>
    </source>
</evidence>
<evidence type="ECO:0000313" key="1">
    <source>
        <dbReference type="EMBL" id="QRR01353.1"/>
    </source>
</evidence>
<sequence>MATQTTKNQKVRQTKAVEFLIGNKSFVSPAKTFVMPDLFVNQAKDMADFLKKNPLPRGNQ</sequence>
<reference evidence="1 2" key="1">
    <citation type="submission" date="2020-06" db="EMBL/GenBank/DDBJ databases">
        <title>Dyadobacter sandarakinus sp. nov., isolated from the soil of the Arctic Yellow River Station.</title>
        <authorList>
            <person name="Zhang Y."/>
            <person name="Peng F."/>
        </authorList>
    </citation>
    <scope>NUCLEOTIDE SEQUENCE [LARGE SCALE GENOMIC DNA]</scope>
    <source>
        <strain evidence="1 2">Q3-56</strain>
    </source>
</reference>
<protein>
    <submittedName>
        <fullName evidence="1">Uncharacterized protein</fullName>
    </submittedName>
</protein>